<feature type="region of interest" description="Disordered" evidence="1">
    <location>
        <begin position="312"/>
        <end position="351"/>
    </location>
</feature>
<protein>
    <submittedName>
        <fullName evidence="4">Uncharacterized protein</fullName>
    </submittedName>
</protein>
<dbReference type="Proteomes" id="UP001273209">
    <property type="component" value="Unassembled WGS sequence"/>
</dbReference>
<comment type="caution">
    <text evidence="4">The sequence shown here is derived from an EMBL/GenBank/DDBJ whole genome shotgun (WGS) entry which is preliminary data.</text>
</comment>
<dbReference type="GeneID" id="87921378"/>
<feature type="region of interest" description="Disordered" evidence="1">
    <location>
        <begin position="642"/>
        <end position="664"/>
    </location>
</feature>
<evidence type="ECO:0000313" key="5">
    <source>
        <dbReference type="Proteomes" id="UP001273209"/>
    </source>
</evidence>
<dbReference type="InterPro" id="IPR057199">
    <property type="entry name" value="DUF7877"/>
</dbReference>
<feature type="region of interest" description="Disordered" evidence="1">
    <location>
        <begin position="781"/>
        <end position="858"/>
    </location>
</feature>
<dbReference type="AlphaFoldDB" id="A0AAE1ICD7"/>
<gene>
    <name evidence="4" type="ORF">Triagg1_6808</name>
</gene>
<sequence>MQTLYPGLDEKLLESHQHQSALYNRVSRRGAASTTTTLTRLPAKMAQPTPDDANGFVLPDSPASGHLAASGKRKRDNGDDTGDGMDVDVDKLLDDDAHDDSHSDRTSEPHEDKAKNRELVKAVFEALRSPPQFSSHRHPRLTIGISFDVSPSILDRPLSLPEPASQDEPQAKRQKSVEPPIKQSIADKVTADAYVSLDAIAADISSAVQSSLSEMDSASSNPGARAMTVKRAAQINGFWERASDLVRREKAYPKTRQEPANGEAESHTASEKSEMVLSLVGYAPQERRLFSSLPLSKDVDLSDVNLPPGVSITRVVPSNPQDRTQTLGELFAPPRPLPPLQPPKQPKTQAKGNRLDFYHPHLTDSSRYRGNSYFNTKLSTGYYLDYSQATPSWQTKTKQHERAQSLAGRKPSLSELEMSEMETLFRGAFSTFAPCKDDAAAVVPSSVAGRIWWQRSGKQSFQRMIEVEYYGDLQDAEPVDEAESMEVDESAVQDAIDNWDETAIDPSLEDIMGSKHDEQDKEADEILEEVTDLIETLASYQRIRNLTLPNSQNRQSSDPVNGDMLANAGPQPSEEEHATYYMLKAQLALIIKTLPPYAVAKLNGDQLDDLLISTKIMVHTDQYKGTMDEDEASAQTRLKAQQQAAQAAQANVRPPQQRTPSISAVPYPNQYAAAAANQYVTPSRAAPPPPPQYYRPTPAPNYQQQPRNLGPPAPHQQRPQPNQYTRTNGYPNQYATQLAKAQTPYGHQSLPQQYATQQRPNYGQMPQQGTPNARYTFQPTYQHQPASPVPPNYGAYTNSPGAVPARTMSPQVGSRQTFSPSPVVPQNQGYSAPAPSMASQMNRFPSSGQGQSPGLTGYHTVIPEAQQQRILDQAKARVAAQERSAMFTDRLSQGGVPSGLAGMGVDASRLAAIRATVANQNKPQTPPPPKSGMNGNSGTGHVPYKVTPVPVPVIPTLQRKPT</sequence>
<evidence type="ECO:0000259" key="3">
    <source>
        <dbReference type="Pfam" id="PF25289"/>
    </source>
</evidence>
<feature type="compositionally biased region" description="Pro residues" evidence="1">
    <location>
        <begin position="333"/>
        <end position="345"/>
    </location>
</feature>
<feature type="compositionally biased region" description="Basic and acidic residues" evidence="1">
    <location>
        <begin position="88"/>
        <end position="116"/>
    </location>
</feature>
<dbReference type="Pfam" id="PF25289">
    <property type="entry name" value="DUF7877"/>
    <property type="match status" value="1"/>
</dbReference>
<evidence type="ECO:0000256" key="1">
    <source>
        <dbReference type="SAM" id="MobiDB-lite"/>
    </source>
</evidence>
<accession>A0AAE1ICD7</accession>
<feature type="region of interest" description="Disordered" evidence="1">
    <location>
        <begin position="24"/>
        <end position="116"/>
    </location>
</feature>
<evidence type="ECO:0000313" key="4">
    <source>
        <dbReference type="EMBL" id="KAK4069678.1"/>
    </source>
</evidence>
<dbReference type="InterPro" id="IPR056687">
    <property type="entry name" value="DUF7785"/>
</dbReference>
<evidence type="ECO:0000259" key="2">
    <source>
        <dbReference type="Pfam" id="PF25009"/>
    </source>
</evidence>
<feature type="region of interest" description="Disordered" evidence="1">
    <location>
        <begin position="681"/>
        <end position="730"/>
    </location>
</feature>
<feature type="compositionally biased region" description="Polar residues" evidence="1">
    <location>
        <begin position="717"/>
        <end position="730"/>
    </location>
</feature>
<feature type="compositionally biased region" description="Polar residues" evidence="1">
    <location>
        <begin position="316"/>
        <end position="327"/>
    </location>
</feature>
<dbReference type="RefSeq" id="XP_062754136.1">
    <property type="nucleotide sequence ID" value="XM_062901474.1"/>
</dbReference>
<feature type="compositionally biased region" description="Polar residues" evidence="1">
    <location>
        <begin position="548"/>
        <end position="559"/>
    </location>
</feature>
<feature type="region of interest" description="Disordered" evidence="1">
    <location>
        <begin position="154"/>
        <end position="184"/>
    </location>
</feature>
<feature type="region of interest" description="Disordered" evidence="1">
    <location>
        <begin position="548"/>
        <end position="573"/>
    </location>
</feature>
<feature type="region of interest" description="Disordered" evidence="1">
    <location>
        <begin position="250"/>
        <end position="271"/>
    </location>
</feature>
<dbReference type="EMBL" id="JAWRVG010000028">
    <property type="protein sequence ID" value="KAK4069678.1"/>
    <property type="molecule type" value="Genomic_DNA"/>
</dbReference>
<feature type="domain" description="DUF7877" evidence="3">
    <location>
        <begin position="146"/>
        <end position="245"/>
    </location>
</feature>
<keyword evidence="5" id="KW-1185">Reference proteome</keyword>
<proteinExistence type="predicted"/>
<feature type="compositionally biased region" description="Polar residues" evidence="1">
    <location>
        <begin position="808"/>
        <end position="830"/>
    </location>
</feature>
<feature type="domain" description="DUF7785" evidence="2">
    <location>
        <begin position="520"/>
        <end position="618"/>
    </location>
</feature>
<feature type="compositionally biased region" description="Pro residues" evidence="1">
    <location>
        <begin position="685"/>
        <end position="699"/>
    </location>
</feature>
<dbReference type="Pfam" id="PF25009">
    <property type="entry name" value="DUF7785"/>
    <property type="match status" value="1"/>
</dbReference>
<feature type="region of interest" description="Disordered" evidence="1">
    <location>
        <begin position="917"/>
        <end position="962"/>
    </location>
</feature>
<organism evidence="4 5">
    <name type="scientific">Trichoderma aggressivum f. europaeum</name>
    <dbReference type="NCBI Taxonomy" id="173218"/>
    <lineage>
        <taxon>Eukaryota</taxon>
        <taxon>Fungi</taxon>
        <taxon>Dikarya</taxon>
        <taxon>Ascomycota</taxon>
        <taxon>Pezizomycotina</taxon>
        <taxon>Sordariomycetes</taxon>
        <taxon>Hypocreomycetidae</taxon>
        <taxon>Hypocreales</taxon>
        <taxon>Hypocreaceae</taxon>
        <taxon>Trichoderma</taxon>
    </lineage>
</organism>
<name>A0AAE1ICD7_9HYPO</name>
<feature type="compositionally biased region" description="Polar residues" evidence="1">
    <location>
        <begin position="837"/>
        <end position="854"/>
    </location>
</feature>
<reference evidence="4" key="1">
    <citation type="submission" date="2023-11" db="EMBL/GenBank/DDBJ databases">
        <title>The genome sequences of three competitors of mushroom-forming fungi.</title>
        <authorList>
            <person name="Beijen E."/>
            <person name="Ohm R.A."/>
        </authorList>
    </citation>
    <scope>NUCLEOTIDE SEQUENCE</scope>
    <source>
        <strain evidence="4">CBS 100526</strain>
    </source>
</reference>